<evidence type="ECO:0000256" key="4">
    <source>
        <dbReference type="SAM" id="Coils"/>
    </source>
</evidence>
<gene>
    <name evidence="6" type="ORF">ALQ73_200201</name>
</gene>
<dbReference type="RefSeq" id="WP_122393583.1">
    <property type="nucleotide sequence ID" value="NZ_RBON01000149.1"/>
</dbReference>
<sequence>MSFAQAVRQKVMTREPMVSEKLPFDCHVDKFTIQTTDRDYMQVIRLTGASFESADDSQVNLWYKRLNVLLKNVASHNIAIWQHIVRRKENKYPEGEYPEGFAKDLKEKYSARLNLEKLRVNELYLTVVYRPFPNKIGNAMFEVMKRADNTSAASEREEAVALLNKVVTTITRSLRRYDVEKLGVYKHMGVHYSEPMEFMSYLLNGHWRRFAIAQAPLRKLMPAVRPLFGSETIEIRTATSTSYGAMLGISVYPDETSPIFLQEILKAPFDFVLSQSFSFIKQESARNRMRTTQRVMESAEDDAKSQIDEIEDALDDLASKKIVMGEHHFGLFVKAGDLDSLETNVADAETALAEAGIQSAREDLALVAAFWAQFPGQFKNRPRLSAINSKNFCGFAPLHNFPSGRLKNNHWGDALTMFTTTAGTPFYFSFHHSDPLDVKGVKVKDVGHTMFLGPTGSGKTATVAFLLSMLVKCECTCVLFTKDRDTEIIIRALGGTYYSIRKGVRTGWNFFTLKDKTFIKQMVLYLCAHNGDIGAISVTDRDEIEEAVNAVMRLDPKHRKLGRVLDYLDKNKELRQRLQRWCYSRQEGRPDGENAWVFDNAQDELADTLGNNLITGFDVSEFLNIDELRTPINMYLFHLTESLIDGRRFAMFIAEFWKALSDPPFQSFVEDRLRTIRKLNGFVVLDSQSPNDALASPISHVLLQQTPNKILFPDGNADWDLYKKIVTEREFNIIKEEDPEQARSFLIKQGHSSVFASLDLTGMDFELDVLSSKKRNLDLMESLIAAYGALPQNWLPHFAAARRDA</sequence>
<evidence type="ECO:0000259" key="5">
    <source>
        <dbReference type="Pfam" id="PF03135"/>
    </source>
</evidence>
<dbReference type="NCBIfam" id="TIGR00929">
    <property type="entry name" value="VirB4_CagE"/>
    <property type="match status" value="1"/>
</dbReference>
<accession>A0A3M3G6S8</accession>
<dbReference type="SUPFAM" id="SSF52540">
    <property type="entry name" value="P-loop containing nucleoside triphosphate hydrolases"/>
    <property type="match status" value="1"/>
</dbReference>
<reference evidence="6 7" key="1">
    <citation type="submission" date="2018-08" db="EMBL/GenBank/DDBJ databases">
        <title>Recombination of ecologically and evolutionarily significant loci maintains genetic cohesion in the Pseudomonas syringae species complex.</title>
        <authorList>
            <person name="Dillon M."/>
            <person name="Thakur S."/>
            <person name="Almeida R.N.D."/>
            <person name="Weir B.S."/>
            <person name="Guttman D.S."/>
        </authorList>
    </citation>
    <scope>NUCLEOTIDE SEQUENCE [LARGE SCALE GENOMIC DNA]</scope>
    <source>
        <strain evidence="6 7">ICMP 4324</strain>
    </source>
</reference>
<evidence type="ECO:0000256" key="3">
    <source>
        <dbReference type="ARBA" id="ARBA00022840"/>
    </source>
</evidence>
<proteinExistence type="inferred from homology"/>
<dbReference type="Proteomes" id="UP000276829">
    <property type="component" value="Unassembled WGS sequence"/>
</dbReference>
<dbReference type="EMBL" id="RBON01000149">
    <property type="protein sequence ID" value="RMM69112.1"/>
    <property type="molecule type" value="Genomic_DNA"/>
</dbReference>
<dbReference type="InterPro" id="IPR051162">
    <property type="entry name" value="T4SS_component"/>
</dbReference>
<dbReference type="Pfam" id="PF03135">
    <property type="entry name" value="CagE_TrbE_VirB"/>
    <property type="match status" value="1"/>
</dbReference>
<dbReference type="PANTHER" id="PTHR30121:SF12">
    <property type="entry name" value="TYPE IV SECRETION SYSTEM PROTEIN CAGE"/>
    <property type="match status" value="1"/>
</dbReference>
<keyword evidence="2" id="KW-0547">Nucleotide-binding</keyword>
<dbReference type="InterPro" id="IPR018145">
    <property type="entry name" value="CagE_TrbE_VirB_cntrl_dom"/>
</dbReference>
<dbReference type="AlphaFoldDB" id="A0A3M3G6S8"/>
<evidence type="ECO:0000313" key="6">
    <source>
        <dbReference type="EMBL" id="RMM69112.1"/>
    </source>
</evidence>
<protein>
    <recommendedName>
        <fullName evidence="5">CagE TrbE VirB component of type IV transporter system central domain-containing protein</fullName>
    </recommendedName>
</protein>
<keyword evidence="4" id="KW-0175">Coiled coil</keyword>
<dbReference type="InterPro" id="IPR027417">
    <property type="entry name" value="P-loop_NTPase"/>
</dbReference>
<feature type="domain" description="CagE TrbE VirB component of type IV transporter system central" evidence="5">
    <location>
        <begin position="181"/>
        <end position="383"/>
    </location>
</feature>
<dbReference type="InterPro" id="IPR004346">
    <property type="entry name" value="CagE_TrbE_VirB"/>
</dbReference>
<feature type="coiled-coil region" evidence="4">
    <location>
        <begin position="282"/>
        <end position="358"/>
    </location>
</feature>
<comment type="similarity">
    <text evidence="1">Belongs to the TrbE/VirB4 family.</text>
</comment>
<evidence type="ECO:0000256" key="1">
    <source>
        <dbReference type="ARBA" id="ARBA00006512"/>
    </source>
</evidence>
<evidence type="ECO:0000256" key="2">
    <source>
        <dbReference type="ARBA" id="ARBA00022741"/>
    </source>
</evidence>
<dbReference type="Gene3D" id="3.40.50.300">
    <property type="entry name" value="P-loop containing nucleotide triphosphate hydrolases"/>
    <property type="match status" value="1"/>
</dbReference>
<evidence type="ECO:0000313" key="7">
    <source>
        <dbReference type="Proteomes" id="UP000276829"/>
    </source>
</evidence>
<keyword evidence="3" id="KW-0067">ATP-binding</keyword>
<organism evidence="6 7">
    <name type="scientific">Pseudomonas savastanoi pv. glycinea</name>
    <name type="common">Pseudomonas syringae pv. glycinea</name>
    <dbReference type="NCBI Taxonomy" id="318"/>
    <lineage>
        <taxon>Bacteria</taxon>
        <taxon>Pseudomonadati</taxon>
        <taxon>Pseudomonadota</taxon>
        <taxon>Gammaproteobacteria</taxon>
        <taxon>Pseudomonadales</taxon>
        <taxon>Pseudomonadaceae</taxon>
        <taxon>Pseudomonas</taxon>
    </lineage>
</organism>
<name>A0A3M3G6S8_PSESG</name>
<dbReference type="GO" id="GO:0005524">
    <property type="term" value="F:ATP binding"/>
    <property type="evidence" value="ECO:0007669"/>
    <property type="project" value="UniProtKB-KW"/>
</dbReference>
<comment type="caution">
    <text evidence="6">The sequence shown here is derived from an EMBL/GenBank/DDBJ whole genome shotgun (WGS) entry which is preliminary data.</text>
</comment>
<dbReference type="PANTHER" id="PTHR30121">
    <property type="entry name" value="UNCHARACTERIZED PROTEIN YJGR-RELATED"/>
    <property type="match status" value="1"/>
</dbReference>